<dbReference type="Pfam" id="PF01835">
    <property type="entry name" value="MG2"/>
    <property type="match status" value="1"/>
</dbReference>
<evidence type="ECO:0000313" key="11">
    <source>
        <dbReference type="Proteomes" id="UP001652642"/>
    </source>
</evidence>
<evidence type="ECO:0000313" key="12">
    <source>
        <dbReference type="RefSeq" id="XP_072855774.1"/>
    </source>
</evidence>
<feature type="domain" description="Alpha-2-macroglobulin" evidence="9">
    <location>
        <begin position="699"/>
        <end position="789"/>
    </location>
</feature>
<evidence type="ECO:0000256" key="1">
    <source>
        <dbReference type="ARBA" id="ARBA00010952"/>
    </source>
</evidence>
<dbReference type="Gene3D" id="2.60.40.690">
    <property type="entry name" value="Alpha-macroglobulin, receptor-binding domain"/>
    <property type="match status" value="1"/>
</dbReference>
<dbReference type="InterPro" id="IPR008930">
    <property type="entry name" value="Terpenoid_cyclase/PrenylTrfase"/>
</dbReference>
<feature type="domain" description="Alpha-2-macroglobulin bait region" evidence="8">
    <location>
        <begin position="474"/>
        <end position="606"/>
    </location>
</feature>
<proteinExistence type="inferred from homology"/>
<dbReference type="Gene3D" id="2.60.120.1540">
    <property type="match status" value="1"/>
</dbReference>
<dbReference type="Gene3D" id="6.20.50.160">
    <property type="match status" value="1"/>
</dbReference>
<dbReference type="SMART" id="SM01419">
    <property type="entry name" value="Thiol-ester_cl"/>
    <property type="match status" value="1"/>
</dbReference>
<protein>
    <submittedName>
        <fullName evidence="12">CD109 antigen isoform X1</fullName>
    </submittedName>
</protein>
<dbReference type="Pfam" id="PF07678">
    <property type="entry name" value="TED_complement"/>
    <property type="match status" value="1"/>
</dbReference>
<keyword evidence="11" id="KW-1185">Reference proteome</keyword>
<accession>A0ABM5GDP8</accession>
<feature type="domain" description="Alpha-macroglobulin receptor-binding" evidence="10">
    <location>
        <begin position="1317"/>
        <end position="1401"/>
    </location>
</feature>
<evidence type="ECO:0000256" key="3">
    <source>
        <dbReference type="ARBA" id="ARBA00022729"/>
    </source>
</evidence>
<name>A0ABM5GDP8_9SAUR</name>
<dbReference type="SUPFAM" id="SSF81296">
    <property type="entry name" value="E set domains"/>
    <property type="match status" value="1"/>
</dbReference>
<keyword evidence="3" id="KW-0732">Signal</keyword>
<dbReference type="Pfam" id="PF07703">
    <property type="entry name" value="A2M_BRD"/>
    <property type="match status" value="1"/>
</dbReference>
<reference evidence="11" key="1">
    <citation type="submission" date="2025-05" db="UniProtKB">
        <authorList>
            <consortium name="RefSeq"/>
        </authorList>
    </citation>
    <scope>NUCLEOTIDE SEQUENCE [LARGE SCALE GENOMIC DNA]</scope>
</reference>
<dbReference type="SUPFAM" id="SSF48239">
    <property type="entry name" value="Terpenoid cyclases/Protein prenyltransferases"/>
    <property type="match status" value="1"/>
</dbReference>
<dbReference type="Gene3D" id="2.60.40.10">
    <property type="entry name" value="Immunoglobulins"/>
    <property type="match status" value="2"/>
</dbReference>
<sequence>MLRRGAHVWAAARRGAEGLPRPLPLVLCLLTTTWAAASGPTYLLAGPEVIRPGANLTIGVTLLKASPSHVTIKGEVLFENNSVLRGEAVFQRDSLGTLVLPALPLESTPGHYDLHVKGYSEDQLLFSNHTALSFRLKSFSVFIQTDKFVYKPGQEVKIRVVTLYPDLKPFNAPVNIYIRDPRRNLIQQWLSENGKLGKITKQFKLSRHPLLGDWSLQVEVNGQTHYQAFTVMEYELPKFEVFLKTPLYYSPKDAHFNGTVTAKYVYGMPVEGKLTLVFFSFFHGKKSNITKIFEINGSVNFTLNSEEMKNITYEDWNPYAFHQMPLEIIAVVTETLTGISQNASTSAFPKHLDYSLEFTEYPRILKPSLSFMATLKVARFDAKPLTSEERRNKVMVTFEPSKRGIYFMDDKGNESQMNEAAQNLTYPVPEDGVIQIEFPIEVNTTKLSVKAKFLKSHASVIIHDIFYSESMTYLQIKKTSQDVKVGTPLELNIQSNKPVKEINYMVMSKEQIVAVGKKKSFTRFTLTPEKSWAPTAFIVAYYVSDNGEVISDALSVPVEPVFENQINMHWNKKKARPSEPVSLKISVTEPETSIGLLVVDKSTKLLGKRSDITERAIAHELGLYSTTLHYGEARNSYGVFQKCNLWVWTDASFSEHEDYDSYGDFSDSVAYDDFMHHMENTVVPAGAGNLYVRTNFPETWIWQEITTRSTEATLNVTVPDTITSWVASAFIISENLGLGVMKMPIELQVFQPFFVFLNLPPSVTRGEQFILEVNILNYLKEGTEVTVTLDTSDTFEILTVSNVINAMGNQRSVWVPSEDGKTVIFPIKPKQIGEIPIRVTAISPVASDALLQKVLVKAEGIEQFHSQALLLDLSRRSSLTESLNFTFPSDVVPGSERVQITIIGDILGPSISGMESLIKMPYGCGEQNMINFAPNIYVLDYLSNTGNIQSNIKSKAVSYMREGYQREMLYQRDDGSFSAFGNSDHSGSTWLSAFVLRSFIQAKPFIDIDPYILEITAAWIAKHQKPSGEFQEPGRVLHTELQGGTNSSISLTAYIMAALLEYQTDKYDGNIRRALNFLEYKLSEGISDNRTLAVVTYALSLAKSVDAKMALDMLNQRSEKQGDLRFWISPASELSDSWQPRSVDIETAGYALLSHAKQQRLLEGIPIMKWLSQQRNHLGGYSSTQDTIVALQALSACAMLTASVETGMDVTVDPSSEEVPLAFRLDNKNRFLLRTKEIAATQPVEVTVSANGRGFGIFQLNIMYNVKNSHDSRRRRSAQSQEAFDLNVIVKDDKKDINHMTLNVCTKYLGTGSSSRSGMALIEVGLLSGFSLSPRFVSVNEPIKKVEKNDGKIHLYLDSLNETQVCVDIPAVRDFKVANVQDASVTVLDYYEPRRRAVRSYNSKVMQSLSSCTFCEKDKCDFCETDGSSLISISYELLALHVILLYSWLI</sequence>
<dbReference type="InterPro" id="IPR041813">
    <property type="entry name" value="A2M_TED"/>
</dbReference>
<dbReference type="InterPro" id="IPR047565">
    <property type="entry name" value="Alpha-macroglob_thiol-ester_cl"/>
</dbReference>
<evidence type="ECO:0000259" key="8">
    <source>
        <dbReference type="SMART" id="SM01359"/>
    </source>
</evidence>
<dbReference type="SMART" id="SM01360">
    <property type="entry name" value="A2M"/>
    <property type="match status" value="1"/>
</dbReference>
<dbReference type="Gene3D" id="2.60.40.1940">
    <property type="match status" value="1"/>
</dbReference>
<dbReference type="Pfam" id="PF17791">
    <property type="entry name" value="MG3"/>
    <property type="match status" value="1"/>
</dbReference>
<keyword evidence="5" id="KW-0882">Thioester bond</keyword>
<organism evidence="11 12">
    <name type="scientific">Pogona vitticeps</name>
    <name type="common">central bearded dragon</name>
    <dbReference type="NCBI Taxonomy" id="103695"/>
    <lineage>
        <taxon>Eukaryota</taxon>
        <taxon>Metazoa</taxon>
        <taxon>Chordata</taxon>
        <taxon>Craniata</taxon>
        <taxon>Vertebrata</taxon>
        <taxon>Euteleostomi</taxon>
        <taxon>Lepidosauria</taxon>
        <taxon>Squamata</taxon>
        <taxon>Bifurcata</taxon>
        <taxon>Unidentata</taxon>
        <taxon>Episquamata</taxon>
        <taxon>Toxicofera</taxon>
        <taxon>Iguania</taxon>
        <taxon>Acrodonta</taxon>
        <taxon>Agamidae</taxon>
        <taxon>Amphibolurinae</taxon>
        <taxon>Pogona</taxon>
    </lineage>
</organism>
<keyword evidence="2" id="KW-0646">Protease inhibitor</keyword>
<dbReference type="Gene3D" id="2.60.40.1930">
    <property type="match status" value="2"/>
</dbReference>
<evidence type="ECO:0000259" key="10">
    <source>
        <dbReference type="SMART" id="SM01361"/>
    </source>
</evidence>
<dbReference type="InterPro" id="IPR019742">
    <property type="entry name" value="MacrogloblnA2_CS"/>
</dbReference>
<dbReference type="InterPro" id="IPR036595">
    <property type="entry name" value="A-macroglobulin_rcpt-bd_sf"/>
</dbReference>
<evidence type="ECO:0000259" key="9">
    <source>
        <dbReference type="SMART" id="SM01360"/>
    </source>
</evidence>
<dbReference type="InterPro" id="IPR011626">
    <property type="entry name" value="Alpha-macroglobulin_TED"/>
</dbReference>
<dbReference type="RefSeq" id="XP_072855774.1">
    <property type="nucleotide sequence ID" value="XM_072999673.1"/>
</dbReference>
<dbReference type="Pfam" id="PF00207">
    <property type="entry name" value="A2M"/>
    <property type="match status" value="1"/>
</dbReference>
<keyword evidence="7" id="KW-0325">Glycoprotein</keyword>
<keyword evidence="6" id="KW-1015">Disulfide bond</keyword>
<evidence type="ECO:0000256" key="6">
    <source>
        <dbReference type="ARBA" id="ARBA00023157"/>
    </source>
</evidence>
<dbReference type="InterPro" id="IPR050473">
    <property type="entry name" value="A2M/Complement_sys"/>
</dbReference>
<dbReference type="SMART" id="SM01361">
    <property type="entry name" value="A2M_recep"/>
    <property type="match status" value="1"/>
</dbReference>
<evidence type="ECO:0000256" key="4">
    <source>
        <dbReference type="ARBA" id="ARBA00022900"/>
    </source>
</evidence>
<dbReference type="SMART" id="SM01359">
    <property type="entry name" value="A2M_N_2"/>
    <property type="match status" value="1"/>
</dbReference>
<dbReference type="Pfam" id="PF07677">
    <property type="entry name" value="A2M_recep"/>
    <property type="match status" value="1"/>
</dbReference>
<dbReference type="Proteomes" id="UP001652642">
    <property type="component" value="Chromosome 1"/>
</dbReference>
<dbReference type="InterPro" id="IPR001599">
    <property type="entry name" value="Macroglobln_a2"/>
</dbReference>
<dbReference type="InterPro" id="IPR009048">
    <property type="entry name" value="A-macroglobulin_rcpt-bd"/>
</dbReference>
<evidence type="ECO:0000256" key="2">
    <source>
        <dbReference type="ARBA" id="ARBA00022690"/>
    </source>
</evidence>
<dbReference type="SUPFAM" id="SSF49410">
    <property type="entry name" value="Alpha-macroglobulin receptor domain"/>
    <property type="match status" value="1"/>
</dbReference>
<evidence type="ECO:0000256" key="7">
    <source>
        <dbReference type="ARBA" id="ARBA00023180"/>
    </source>
</evidence>
<dbReference type="GeneID" id="110075026"/>
<dbReference type="Gene3D" id="2.20.130.20">
    <property type="match status" value="1"/>
</dbReference>
<dbReference type="PANTHER" id="PTHR11412:SF136">
    <property type="entry name" value="CD109 ANTIGEN"/>
    <property type="match status" value="1"/>
</dbReference>
<dbReference type="InterPro" id="IPR002890">
    <property type="entry name" value="MG2"/>
</dbReference>
<keyword evidence="4" id="KW-0722">Serine protease inhibitor</keyword>
<reference evidence="12" key="2">
    <citation type="submission" date="2025-08" db="UniProtKB">
        <authorList>
            <consortium name="RefSeq"/>
        </authorList>
    </citation>
    <scope>IDENTIFICATION</scope>
</reference>
<dbReference type="InterPro" id="IPR041555">
    <property type="entry name" value="MG3"/>
</dbReference>
<dbReference type="InterPro" id="IPR013783">
    <property type="entry name" value="Ig-like_fold"/>
</dbReference>
<comment type="similarity">
    <text evidence="1">Belongs to the protease inhibitor I39 (alpha-2-macroglobulin) family.</text>
</comment>
<dbReference type="InterPro" id="IPR011625">
    <property type="entry name" value="A2M_N_BRD"/>
</dbReference>
<dbReference type="InterPro" id="IPR014756">
    <property type="entry name" value="Ig_E-set"/>
</dbReference>
<dbReference type="PROSITE" id="PS00477">
    <property type="entry name" value="ALPHA_2_MACROGLOBULIN"/>
    <property type="match status" value="1"/>
</dbReference>
<dbReference type="CDD" id="cd02897">
    <property type="entry name" value="A2M_2"/>
    <property type="match status" value="1"/>
</dbReference>
<dbReference type="Gene3D" id="1.50.10.20">
    <property type="match status" value="1"/>
</dbReference>
<dbReference type="PANTHER" id="PTHR11412">
    <property type="entry name" value="MACROGLOBULIN / COMPLEMENT"/>
    <property type="match status" value="1"/>
</dbReference>
<gene>
    <name evidence="12" type="primary">CD109</name>
</gene>
<dbReference type="Gene3D" id="2.60.40.2950">
    <property type="match status" value="1"/>
</dbReference>
<evidence type="ECO:0000256" key="5">
    <source>
        <dbReference type="ARBA" id="ARBA00022966"/>
    </source>
</evidence>